<organism evidence="9 10">
    <name type="scientific">Saccharopolyspora elongata</name>
    <dbReference type="NCBI Taxonomy" id="2530387"/>
    <lineage>
        <taxon>Bacteria</taxon>
        <taxon>Bacillati</taxon>
        <taxon>Actinomycetota</taxon>
        <taxon>Actinomycetes</taxon>
        <taxon>Pseudonocardiales</taxon>
        <taxon>Pseudonocardiaceae</taxon>
        <taxon>Saccharopolyspora</taxon>
    </lineage>
</organism>
<dbReference type="AlphaFoldDB" id="A0A4R4YI33"/>
<sequence length="144" mass="16181">MASESAARPPVTLVDSNVFLDVITKDPQWAEWSEQKLKDVGEHGAVVINPIVYSEVSVGYSTLDELDAVLPDDLYVRVPLPWSAAFLAGKCFQDYRRRGGEKPSPLPDFYIGAHAAVSRLRLLTRDARRYRTYFPTVQLISPEE</sequence>
<keyword evidence="2" id="KW-1277">Toxin-antitoxin system</keyword>
<dbReference type="GO" id="GO:0016787">
    <property type="term" value="F:hydrolase activity"/>
    <property type="evidence" value="ECO:0007669"/>
    <property type="project" value="UniProtKB-KW"/>
</dbReference>
<dbReference type="OrthoDB" id="9800524at2"/>
<dbReference type="PANTHER" id="PTHR33653">
    <property type="entry name" value="RIBONUCLEASE VAPC2"/>
    <property type="match status" value="1"/>
</dbReference>
<evidence type="ECO:0000259" key="8">
    <source>
        <dbReference type="Pfam" id="PF01850"/>
    </source>
</evidence>
<keyword evidence="5" id="KW-0378">Hydrolase</keyword>
<name>A0A4R4YI33_9PSEU</name>
<accession>A0A4R4YI33</accession>
<evidence type="ECO:0000256" key="4">
    <source>
        <dbReference type="ARBA" id="ARBA00022723"/>
    </source>
</evidence>
<dbReference type="RefSeq" id="WP_132489181.1">
    <property type="nucleotide sequence ID" value="NZ_SMKW01000036.1"/>
</dbReference>
<comment type="caution">
    <text evidence="9">The sequence shown here is derived from an EMBL/GenBank/DDBJ whole genome shotgun (WGS) entry which is preliminary data.</text>
</comment>
<comment type="cofactor">
    <cofactor evidence="1">
        <name>Mg(2+)</name>
        <dbReference type="ChEBI" id="CHEBI:18420"/>
    </cofactor>
</comment>
<evidence type="ECO:0000313" key="10">
    <source>
        <dbReference type="Proteomes" id="UP000294947"/>
    </source>
</evidence>
<evidence type="ECO:0000256" key="6">
    <source>
        <dbReference type="ARBA" id="ARBA00022842"/>
    </source>
</evidence>
<dbReference type="SUPFAM" id="SSF88723">
    <property type="entry name" value="PIN domain-like"/>
    <property type="match status" value="1"/>
</dbReference>
<evidence type="ECO:0000256" key="2">
    <source>
        <dbReference type="ARBA" id="ARBA00022649"/>
    </source>
</evidence>
<keyword evidence="3" id="KW-0540">Nuclease</keyword>
<dbReference type="InterPro" id="IPR029060">
    <property type="entry name" value="PIN-like_dom_sf"/>
</dbReference>
<dbReference type="GO" id="GO:0004518">
    <property type="term" value="F:nuclease activity"/>
    <property type="evidence" value="ECO:0007669"/>
    <property type="project" value="UniProtKB-KW"/>
</dbReference>
<gene>
    <name evidence="9" type="ORF">E1288_25270</name>
</gene>
<dbReference type="GO" id="GO:0046872">
    <property type="term" value="F:metal ion binding"/>
    <property type="evidence" value="ECO:0007669"/>
    <property type="project" value="UniProtKB-KW"/>
</dbReference>
<keyword evidence="4" id="KW-0479">Metal-binding</keyword>
<dbReference type="InterPro" id="IPR050556">
    <property type="entry name" value="Type_II_TA_system_RNase"/>
</dbReference>
<dbReference type="EMBL" id="SMKW01000036">
    <property type="protein sequence ID" value="TDD43940.1"/>
    <property type="molecule type" value="Genomic_DNA"/>
</dbReference>
<dbReference type="InterPro" id="IPR002716">
    <property type="entry name" value="PIN_dom"/>
</dbReference>
<dbReference type="Gene3D" id="3.40.50.1010">
    <property type="entry name" value="5'-nuclease"/>
    <property type="match status" value="1"/>
</dbReference>
<keyword evidence="6" id="KW-0460">Magnesium</keyword>
<feature type="domain" description="PIN" evidence="8">
    <location>
        <begin position="13"/>
        <end position="134"/>
    </location>
</feature>
<protein>
    <submittedName>
        <fullName evidence="9">Type II toxin-antitoxin system VapC family toxin</fullName>
    </submittedName>
</protein>
<dbReference type="PANTHER" id="PTHR33653:SF1">
    <property type="entry name" value="RIBONUCLEASE VAPC2"/>
    <property type="match status" value="1"/>
</dbReference>
<evidence type="ECO:0000256" key="3">
    <source>
        <dbReference type="ARBA" id="ARBA00022722"/>
    </source>
</evidence>
<proteinExistence type="inferred from homology"/>
<evidence type="ECO:0000256" key="7">
    <source>
        <dbReference type="ARBA" id="ARBA00038093"/>
    </source>
</evidence>
<reference evidence="9 10" key="1">
    <citation type="submission" date="2019-03" db="EMBL/GenBank/DDBJ databases">
        <title>Draft genome sequences of novel Actinobacteria.</title>
        <authorList>
            <person name="Sahin N."/>
            <person name="Ay H."/>
            <person name="Saygin H."/>
        </authorList>
    </citation>
    <scope>NUCLEOTIDE SEQUENCE [LARGE SCALE GENOMIC DNA]</scope>
    <source>
        <strain evidence="9 10">7K502</strain>
    </source>
</reference>
<dbReference type="Proteomes" id="UP000294947">
    <property type="component" value="Unassembled WGS sequence"/>
</dbReference>
<evidence type="ECO:0000256" key="1">
    <source>
        <dbReference type="ARBA" id="ARBA00001946"/>
    </source>
</evidence>
<evidence type="ECO:0000313" key="9">
    <source>
        <dbReference type="EMBL" id="TDD43940.1"/>
    </source>
</evidence>
<dbReference type="Pfam" id="PF01850">
    <property type="entry name" value="PIN"/>
    <property type="match status" value="1"/>
</dbReference>
<comment type="similarity">
    <text evidence="7">Belongs to the PINc/VapC protein family.</text>
</comment>
<evidence type="ECO:0000256" key="5">
    <source>
        <dbReference type="ARBA" id="ARBA00022801"/>
    </source>
</evidence>
<keyword evidence="10" id="KW-1185">Reference proteome</keyword>